<evidence type="ECO:0000313" key="2">
    <source>
        <dbReference type="EMBL" id="KAL0368591.1"/>
    </source>
</evidence>
<dbReference type="EMBL" id="JACGWM010000006">
    <property type="protein sequence ID" value="KAL0368591.1"/>
    <property type="molecule type" value="Genomic_DNA"/>
</dbReference>
<reference evidence="2" key="2">
    <citation type="journal article" date="2024" name="Plant">
        <title>Genomic evolution and insights into agronomic trait innovations of Sesamum species.</title>
        <authorList>
            <person name="Miao H."/>
            <person name="Wang L."/>
            <person name="Qu L."/>
            <person name="Liu H."/>
            <person name="Sun Y."/>
            <person name="Le M."/>
            <person name="Wang Q."/>
            <person name="Wei S."/>
            <person name="Zheng Y."/>
            <person name="Lin W."/>
            <person name="Duan Y."/>
            <person name="Cao H."/>
            <person name="Xiong S."/>
            <person name="Wang X."/>
            <person name="Wei L."/>
            <person name="Li C."/>
            <person name="Ma Q."/>
            <person name="Ju M."/>
            <person name="Zhao R."/>
            <person name="Li G."/>
            <person name="Mu C."/>
            <person name="Tian Q."/>
            <person name="Mei H."/>
            <person name="Zhang T."/>
            <person name="Gao T."/>
            <person name="Zhang H."/>
        </authorList>
    </citation>
    <scope>NUCLEOTIDE SEQUENCE</scope>
    <source>
        <strain evidence="2">KEN8</strain>
    </source>
</reference>
<dbReference type="AlphaFoldDB" id="A0AAW2QM05"/>
<proteinExistence type="predicted"/>
<feature type="compositionally biased region" description="Polar residues" evidence="1">
    <location>
        <begin position="115"/>
        <end position="128"/>
    </location>
</feature>
<organism evidence="2">
    <name type="scientific">Sesamum calycinum</name>
    <dbReference type="NCBI Taxonomy" id="2727403"/>
    <lineage>
        <taxon>Eukaryota</taxon>
        <taxon>Viridiplantae</taxon>
        <taxon>Streptophyta</taxon>
        <taxon>Embryophyta</taxon>
        <taxon>Tracheophyta</taxon>
        <taxon>Spermatophyta</taxon>
        <taxon>Magnoliopsida</taxon>
        <taxon>eudicotyledons</taxon>
        <taxon>Gunneridae</taxon>
        <taxon>Pentapetalae</taxon>
        <taxon>asterids</taxon>
        <taxon>lamiids</taxon>
        <taxon>Lamiales</taxon>
        <taxon>Pedaliaceae</taxon>
        <taxon>Sesamum</taxon>
    </lineage>
</organism>
<feature type="compositionally biased region" description="Low complexity" evidence="1">
    <location>
        <begin position="104"/>
        <end position="114"/>
    </location>
</feature>
<accession>A0AAW2QM05</accession>
<name>A0AAW2QM05_9LAMI</name>
<feature type="region of interest" description="Disordered" evidence="1">
    <location>
        <begin position="104"/>
        <end position="128"/>
    </location>
</feature>
<gene>
    <name evidence="2" type="ORF">Scaly_1078000</name>
</gene>
<reference evidence="2" key="1">
    <citation type="submission" date="2020-06" db="EMBL/GenBank/DDBJ databases">
        <authorList>
            <person name="Li T."/>
            <person name="Hu X."/>
            <person name="Zhang T."/>
            <person name="Song X."/>
            <person name="Zhang H."/>
            <person name="Dai N."/>
            <person name="Sheng W."/>
            <person name="Hou X."/>
            <person name="Wei L."/>
        </authorList>
    </citation>
    <scope>NUCLEOTIDE SEQUENCE</scope>
    <source>
        <strain evidence="2">KEN8</strain>
        <tissue evidence="2">Leaf</tissue>
    </source>
</reference>
<sequence>MATPSEARAVKSLNKSSGGRRFVVSLRKKDFPVICFWYCDYLTNFVGAVQDIFSKNRRIDIDVYRSLDPLKAEPSQGSSFFRDCLIEYRAQPVSHLVAVVAVPTSSPSSPLTVAQPTSSRESSAQLVA</sequence>
<comment type="caution">
    <text evidence="2">The sequence shown here is derived from an EMBL/GenBank/DDBJ whole genome shotgun (WGS) entry which is preliminary data.</text>
</comment>
<protein>
    <submittedName>
        <fullName evidence="2">Uncharacterized protein</fullName>
    </submittedName>
</protein>
<evidence type="ECO:0000256" key="1">
    <source>
        <dbReference type="SAM" id="MobiDB-lite"/>
    </source>
</evidence>